<evidence type="ECO:0000313" key="7">
    <source>
        <dbReference type="Proteomes" id="UP000232638"/>
    </source>
</evidence>
<accession>A0A2K8U4G5</accession>
<evidence type="ECO:0000256" key="5">
    <source>
        <dbReference type="HAMAP-Rule" id="MF_00658"/>
    </source>
</evidence>
<feature type="binding site" evidence="5">
    <location>
        <position position="104"/>
    </location>
    <ligand>
        <name>S-adenosyl-L-methionine</name>
        <dbReference type="ChEBI" id="CHEBI:59789"/>
    </ligand>
</feature>
<dbReference type="SUPFAM" id="SSF75217">
    <property type="entry name" value="alpha/beta knot"/>
    <property type="match status" value="1"/>
</dbReference>
<evidence type="ECO:0000256" key="2">
    <source>
        <dbReference type="ARBA" id="ARBA00022679"/>
    </source>
</evidence>
<dbReference type="Proteomes" id="UP000232638">
    <property type="component" value="Chromosome"/>
</dbReference>
<dbReference type="GO" id="GO:0070038">
    <property type="term" value="F:rRNA (pseudouridine-N3-)-methyltransferase activity"/>
    <property type="evidence" value="ECO:0007669"/>
    <property type="project" value="UniProtKB-UniRule"/>
</dbReference>
<dbReference type="EMBL" id="CP020370">
    <property type="protein sequence ID" value="AUB80470.1"/>
    <property type="molecule type" value="Genomic_DNA"/>
</dbReference>
<keyword evidence="7" id="KW-1185">Reference proteome</keyword>
<evidence type="ECO:0000256" key="3">
    <source>
        <dbReference type="ARBA" id="ARBA00022691"/>
    </source>
</evidence>
<protein>
    <recommendedName>
        <fullName evidence="5">Ribosomal RNA large subunit methyltransferase H</fullName>
        <ecNumber evidence="5">2.1.1.177</ecNumber>
    </recommendedName>
    <alternativeName>
        <fullName evidence="5">23S rRNA (pseudouridine1915-N3)-methyltransferase</fullName>
    </alternativeName>
    <alternativeName>
        <fullName evidence="5">23S rRNA m3Psi1915 methyltransferase</fullName>
    </alternativeName>
    <alternativeName>
        <fullName evidence="5">rRNA (pseudouridine-N3-)-methyltransferase RlmH</fullName>
    </alternativeName>
</protein>
<organism evidence="6 7">
    <name type="scientific">Candidatus Thiodictyon syntrophicum</name>
    <dbReference type="NCBI Taxonomy" id="1166950"/>
    <lineage>
        <taxon>Bacteria</taxon>
        <taxon>Pseudomonadati</taxon>
        <taxon>Pseudomonadota</taxon>
        <taxon>Gammaproteobacteria</taxon>
        <taxon>Chromatiales</taxon>
        <taxon>Chromatiaceae</taxon>
        <taxon>Thiodictyon</taxon>
    </lineage>
</organism>
<dbReference type="AlphaFoldDB" id="A0A2K8U4G5"/>
<evidence type="ECO:0000256" key="4">
    <source>
        <dbReference type="ARBA" id="ARBA00038303"/>
    </source>
</evidence>
<gene>
    <name evidence="5" type="primary">rlmH</name>
    <name evidence="6" type="ORF">THSYN_05580</name>
</gene>
<dbReference type="NCBIfam" id="NF000986">
    <property type="entry name" value="PRK00103.1-4"/>
    <property type="match status" value="1"/>
</dbReference>
<feature type="binding site" evidence="5">
    <location>
        <position position="73"/>
    </location>
    <ligand>
        <name>S-adenosyl-L-methionine</name>
        <dbReference type="ChEBI" id="CHEBI:59789"/>
    </ligand>
</feature>
<comment type="catalytic activity">
    <reaction evidence="5">
        <text>pseudouridine(1915) in 23S rRNA + S-adenosyl-L-methionine = N(3)-methylpseudouridine(1915) in 23S rRNA + S-adenosyl-L-homocysteine + H(+)</text>
        <dbReference type="Rhea" id="RHEA:42752"/>
        <dbReference type="Rhea" id="RHEA-COMP:10221"/>
        <dbReference type="Rhea" id="RHEA-COMP:10222"/>
        <dbReference type="ChEBI" id="CHEBI:15378"/>
        <dbReference type="ChEBI" id="CHEBI:57856"/>
        <dbReference type="ChEBI" id="CHEBI:59789"/>
        <dbReference type="ChEBI" id="CHEBI:65314"/>
        <dbReference type="ChEBI" id="CHEBI:74486"/>
        <dbReference type="EC" id="2.1.1.177"/>
    </reaction>
</comment>
<keyword evidence="1 5" id="KW-0489">Methyltransferase</keyword>
<name>A0A2K8U4G5_9GAMM</name>
<comment type="similarity">
    <text evidence="4 5">Belongs to the RNA methyltransferase RlmH family.</text>
</comment>
<proteinExistence type="inferred from homology"/>
<dbReference type="HAMAP" id="MF_00658">
    <property type="entry name" value="23SrRNA_methyltr_H"/>
    <property type="match status" value="1"/>
</dbReference>
<keyword evidence="3 5" id="KW-0949">S-adenosyl-L-methionine</keyword>
<keyword evidence="2 5" id="KW-0808">Transferase</keyword>
<keyword evidence="5" id="KW-0963">Cytoplasm</keyword>
<comment type="subunit">
    <text evidence="5">Homodimer.</text>
</comment>
<dbReference type="PANTHER" id="PTHR33603:SF1">
    <property type="entry name" value="RIBOSOMAL RNA LARGE SUBUNIT METHYLTRANSFERASE H"/>
    <property type="match status" value="1"/>
</dbReference>
<dbReference type="OrthoDB" id="9806643at2"/>
<dbReference type="RefSeq" id="WP_100918269.1">
    <property type="nucleotide sequence ID" value="NZ_CP020370.1"/>
</dbReference>
<dbReference type="KEGG" id="tsy:THSYN_05580"/>
<comment type="function">
    <text evidence="5">Specifically methylates the pseudouridine at position 1915 (m3Psi1915) in 23S rRNA.</text>
</comment>
<comment type="subcellular location">
    <subcellularLocation>
        <location evidence="5">Cytoplasm</location>
    </subcellularLocation>
</comment>
<reference evidence="6 7" key="1">
    <citation type="submission" date="2017-03" db="EMBL/GenBank/DDBJ databases">
        <title>Complete genome sequence of Candidatus 'Thiodictyon syntrophicum' sp. nov. strain Cad16T, a photolithoautotroph purple sulfur bacterium isolated from an alpine meromictic lake.</title>
        <authorList>
            <person name="Luedin S.M."/>
            <person name="Pothier J.F."/>
            <person name="Danza F."/>
            <person name="Storelli N."/>
            <person name="Wittwer M."/>
            <person name="Tonolla M."/>
        </authorList>
    </citation>
    <scope>NUCLEOTIDE SEQUENCE [LARGE SCALE GENOMIC DNA]</scope>
    <source>
        <strain evidence="6 7">Cad16T</strain>
    </source>
</reference>
<dbReference type="Pfam" id="PF02590">
    <property type="entry name" value="SPOUT_MTase"/>
    <property type="match status" value="1"/>
</dbReference>
<evidence type="ECO:0000256" key="1">
    <source>
        <dbReference type="ARBA" id="ARBA00022603"/>
    </source>
</evidence>
<dbReference type="InterPro" id="IPR003742">
    <property type="entry name" value="RlmH-like"/>
</dbReference>
<dbReference type="InterPro" id="IPR029028">
    <property type="entry name" value="Alpha/beta_knot_MTases"/>
</dbReference>
<dbReference type="Gene3D" id="3.40.1280.10">
    <property type="match status" value="1"/>
</dbReference>
<evidence type="ECO:0000313" key="6">
    <source>
        <dbReference type="EMBL" id="AUB80470.1"/>
    </source>
</evidence>
<dbReference type="PIRSF" id="PIRSF004505">
    <property type="entry name" value="MT_bac"/>
    <property type="match status" value="1"/>
</dbReference>
<feature type="binding site" evidence="5">
    <location>
        <begin position="123"/>
        <end position="128"/>
    </location>
    <ligand>
        <name>S-adenosyl-L-methionine</name>
        <dbReference type="ChEBI" id="CHEBI:59789"/>
    </ligand>
</feature>
<keyword evidence="5" id="KW-0698">rRNA processing</keyword>
<dbReference type="NCBIfam" id="TIGR00246">
    <property type="entry name" value="tRNA_RlmH_YbeA"/>
    <property type="match status" value="1"/>
</dbReference>
<sequence length="156" mass="17212">MRIHLLCVGRRMPAWVEAGYQDYARRLPPECALHLIEVEPLRRGKTGGPDLAREDEALRLCKLIPKGAGVVALDGRGQGWSTQDLALQLQAWLGAGRDLALLVGGPDGLAPAALARADQCWSLSRLTFPHPLVRVILAEQIYRAWTLLKGHPYHRA</sequence>
<dbReference type="InterPro" id="IPR029026">
    <property type="entry name" value="tRNA_m1G_MTases_N"/>
</dbReference>
<dbReference type="GO" id="GO:0005737">
    <property type="term" value="C:cytoplasm"/>
    <property type="evidence" value="ECO:0007669"/>
    <property type="project" value="UniProtKB-SubCell"/>
</dbReference>
<dbReference type="EC" id="2.1.1.177" evidence="5"/>
<dbReference type="PANTHER" id="PTHR33603">
    <property type="entry name" value="METHYLTRANSFERASE"/>
    <property type="match status" value="1"/>
</dbReference>
<dbReference type="CDD" id="cd18081">
    <property type="entry name" value="RlmH-like"/>
    <property type="match status" value="1"/>
</dbReference>